<reference evidence="2 3" key="1">
    <citation type="submission" date="2022-01" db="EMBL/GenBank/DDBJ databases">
        <title>A chromosomal length assembly of Cordylochernes scorpioides.</title>
        <authorList>
            <person name="Zeh D."/>
            <person name="Zeh J."/>
        </authorList>
    </citation>
    <scope>NUCLEOTIDE SEQUENCE [LARGE SCALE GENOMIC DNA]</scope>
    <source>
        <strain evidence="2">IN4F17</strain>
        <tissue evidence="2">Whole Body</tissue>
    </source>
</reference>
<keyword evidence="3" id="KW-1185">Reference proteome</keyword>
<accession>A0ABY6LAS4</accession>
<dbReference type="PROSITE" id="PS50835">
    <property type="entry name" value="IG_LIKE"/>
    <property type="match status" value="1"/>
</dbReference>
<dbReference type="PANTHER" id="PTHR21261:SF15">
    <property type="entry name" value="BEATEN PATH IIIA, ISOFORM D-RELATED"/>
    <property type="match status" value="1"/>
</dbReference>
<gene>
    <name evidence="2" type="ORF">LAZ67_15000730</name>
</gene>
<evidence type="ECO:0000313" key="3">
    <source>
        <dbReference type="Proteomes" id="UP001235939"/>
    </source>
</evidence>
<dbReference type="PANTHER" id="PTHR21261">
    <property type="entry name" value="BEAT PROTEIN"/>
    <property type="match status" value="1"/>
</dbReference>
<dbReference type="InterPro" id="IPR007110">
    <property type="entry name" value="Ig-like_dom"/>
</dbReference>
<dbReference type="Proteomes" id="UP001235939">
    <property type="component" value="Chromosome 15"/>
</dbReference>
<organism evidence="2 3">
    <name type="scientific">Cordylochernes scorpioides</name>
    <dbReference type="NCBI Taxonomy" id="51811"/>
    <lineage>
        <taxon>Eukaryota</taxon>
        <taxon>Metazoa</taxon>
        <taxon>Ecdysozoa</taxon>
        <taxon>Arthropoda</taxon>
        <taxon>Chelicerata</taxon>
        <taxon>Arachnida</taxon>
        <taxon>Pseudoscorpiones</taxon>
        <taxon>Cheliferoidea</taxon>
        <taxon>Chernetidae</taxon>
        <taxon>Cordylochernes</taxon>
    </lineage>
</organism>
<protein>
    <recommendedName>
        <fullName evidence="1">Ig-like domain-containing protein</fullName>
    </recommendedName>
</protein>
<sequence>MCTKYSTAYHLTSVCRTALPSQETRTHPVRHSDGLQSTRVRLHFRLDGEHFQTSGGLLKVHCQAAVAQVYSSTSEELVLRDRISRQPPVGPPHTMEGPHLIPSVNRPTISGQKKRYEIGDLVDLNCTSAKYRHQATLKWYINDVEVGSD</sequence>
<evidence type="ECO:0000259" key="1">
    <source>
        <dbReference type="PROSITE" id="PS50835"/>
    </source>
</evidence>
<proteinExistence type="predicted"/>
<feature type="domain" description="Ig-like" evidence="1">
    <location>
        <begin position="102"/>
        <end position="149"/>
    </location>
</feature>
<name>A0ABY6LAS4_9ARAC</name>
<dbReference type="EMBL" id="CP092877">
    <property type="protein sequence ID" value="UYV77371.1"/>
    <property type="molecule type" value="Genomic_DNA"/>
</dbReference>
<evidence type="ECO:0000313" key="2">
    <source>
        <dbReference type="EMBL" id="UYV77371.1"/>
    </source>
</evidence>